<evidence type="ECO:0000313" key="9">
    <source>
        <dbReference type="Proteomes" id="UP000029714"/>
    </source>
</evidence>
<dbReference type="InterPro" id="IPR027417">
    <property type="entry name" value="P-loop_NTPase"/>
</dbReference>
<comment type="subcellular location">
    <subcellularLocation>
        <location evidence="1">Membrane</location>
    </subcellularLocation>
</comment>
<reference evidence="8 9" key="1">
    <citation type="journal article" date="2014" name="Genome Announc.">
        <title>Draft genome sequences of eight enterohepatic helicobacter species isolated from both laboratory and wild rodents.</title>
        <authorList>
            <person name="Sheh A."/>
            <person name="Shen Z."/>
            <person name="Fox J.G."/>
        </authorList>
    </citation>
    <scope>NUCLEOTIDE SEQUENCE [LARGE SCALE GENOMIC DNA]</scope>
    <source>
        <strain evidence="8 9">MIT 97-6194</strain>
    </source>
</reference>
<evidence type="ECO:0000313" key="10">
    <source>
        <dbReference type="Proteomes" id="UP000477070"/>
    </source>
</evidence>
<keyword evidence="4" id="KW-0342">GTP-binding</keyword>
<protein>
    <submittedName>
        <fullName evidence="8">GTP-binding protein</fullName>
    </submittedName>
</protein>
<evidence type="ECO:0000256" key="4">
    <source>
        <dbReference type="ARBA" id="ARBA00023134"/>
    </source>
</evidence>
<dbReference type="PANTHER" id="PTHR10465">
    <property type="entry name" value="TRANSMEMBRANE GTPASE FZO1"/>
    <property type="match status" value="1"/>
</dbReference>
<keyword evidence="3" id="KW-0378">Hydrolase</keyword>
<dbReference type="SUPFAM" id="SSF52540">
    <property type="entry name" value="P-loop containing nucleoside triphosphate hydrolases"/>
    <property type="match status" value="1"/>
</dbReference>
<dbReference type="Proteomes" id="UP000029714">
    <property type="component" value="Unassembled WGS sequence"/>
</dbReference>
<keyword evidence="2" id="KW-0547">Nucleotide-binding</keyword>
<dbReference type="AlphaFoldDB" id="A0A099B8W3"/>
<comment type="caution">
    <text evidence="8">The sequence shown here is derived from an EMBL/GenBank/DDBJ whole genome shotgun (WGS) entry which is preliminary data.</text>
</comment>
<dbReference type="STRING" id="1548018.LS64_02500"/>
<feature type="domain" description="Dynamin N-terminal" evidence="6">
    <location>
        <begin position="69"/>
        <end position="221"/>
    </location>
</feature>
<dbReference type="Pfam" id="PF00350">
    <property type="entry name" value="Dynamin_N"/>
    <property type="match status" value="1"/>
</dbReference>
<keyword evidence="9" id="KW-1185">Reference proteome</keyword>
<dbReference type="Gene3D" id="3.40.50.300">
    <property type="entry name" value="P-loop containing nucleotide triphosphate hydrolases"/>
    <property type="match status" value="1"/>
</dbReference>
<evidence type="ECO:0000313" key="8">
    <source>
        <dbReference type="EMBL" id="TLD91869.1"/>
    </source>
</evidence>
<keyword evidence="5" id="KW-0472">Membrane</keyword>
<dbReference type="CDD" id="cd09912">
    <property type="entry name" value="DLP_2"/>
    <property type="match status" value="1"/>
</dbReference>
<dbReference type="GO" id="GO:0005525">
    <property type="term" value="F:GTP binding"/>
    <property type="evidence" value="ECO:0007669"/>
    <property type="project" value="UniProtKB-KW"/>
</dbReference>
<sequence length="639" mass="72795">MSENLLNGNVFESFIQEVLSQILNANSDNPLYTLINKTRYALSQSEPLDSKQKATLESLQEQVNTPMKVAIIGQFSSGKSTFLNALLGSEILPSGITPVTAKVCEISYGDENALQVVYKNGKEVGKSLEFLQNVDDIENEKIAYYRLFAPLPLLKSINFLDTPGFNSQRESDTATTNSILQSVDGIIWLTLIDNVGKNSEKEILQKYIKNYANKSLCVLNQKDRCKDSNEVETSLNYAKVAFDGFFEKIVAISAKQALDSKKMESRAASHVEQGETSSLKADSKELYKDSNIESIINFLQDSIAPQAQIAKEYRIKRALKALLIAEKKRIHKQNMCHKDLIKILSKYTEKLRFNILQFSDKNGSFETRFKGEFSAIDSNFNALAVLIFDSFELRDVEILRQSKNMLGLKKENVQVKKVNFLPKERLLNSLVSEDFELFREAKKLGFQLLKIGQDFESLSKENERDLESEIANFVESSLHYLDSNINSFFNTKIIKSEILDDIFAVQDSCINELNNELSYLQKGLSDNYKVAILLTLERLNYEVYNALEKHKKDPDNLPLYNPTLENTRNLINEGLHFATYQDKLSLNFPLYKKTLWNLTHSLSEICHIKIAKIEQFIESNNAKIARLKECEKSLELNAK</sequence>
<proteinExistence type="predicted"/>
<dbReference type="GO" id="GO:0003924">
    <property type="term" value="F:GTPase activity"/>
    <property type="evidence" value="ECO:0007669"/>
    <property type="project" value="InterPro"/>
</dbReference>
<evidence type="ECO:0000256" key="3">
    <source>
        <dbReference type="ARBA" id="ARBA00022801"/>
    </source>
</evidence>
<dbReference type="EMBL" id="QBIU01000001">
    <property type="protein sequence ID" value="MWV68761.1"/>
    <property type="molecule type" value="Genomic_DNA"/>
</dbReference>
<evidence type="ECO:0000256" key="5">
    <source>
        <dbReference type="ARBA" id="ARBA00023136"/>
    </source>
</evidence>
<reference evidence="7 10" key="4">
    <citation type="submission" date="2019-12" db="EMBL/GenBank/DDBJ databases">
        <title>Multi-Generational Helicobacter saguini Isolates.</title>
        <authorList>
            <person name="Mannion A."/>
            <person name="Shen Z."/>
            <person name="Fox J.G."/>
        </authorList>
    </citation>
    <scope>NUCLEOTIDE SEQUENCE [LARGE SCALE GENOMIC DNA]</scope>
    <source>
        <strain evidence="7">16-048</strain>
        <strain evidence="10">16-048 (F4)</strain>
    </source>
</reference>
<dbReference type="InterPro" id="IPR045063">
    <property type="entry name" value="Dynamin_N"/>
</dbReference>
<dbReference type="PANTHER" id="PTHR10465:SF0">
    <property type="entry name" value="SARCALUMENIN"/>
    <property type="match status" value="1"/>
</dbReference>
<evidence type="ECO:0000259" key="6">
    <source>
        <dbReference type="Pfam" id="PF00350"/>
    </source>
</evidence>
<dbReference type="GO" id="GO:0016020">
    <property type="term" value="C:membrane"/>
    <property type="evidence" value="ECO:0007669"/>
    <property type="project" value="UniProtKB-SubCell"/>
</dbReference>
<gene>
    <name evidence="7" type="ORF">DCO61_01640</name>
    <name evidence="8" type="ORF">LS64_011135</name>
</gene>
<evidence type="ECO:0000313" key="7">
    <source>
        <dbReference type="EMBL" id="MWV68761.1"/>
    </source>
</evidence>
<dbReference type="InterPro" id="IPR027094">
    <property type="entry name" value="Mitofusin_fam"/>
</dbReference>
<dbReference type="RefSeq" id="WP_034570183.1">
    <property type="nucleotide sequence ID" value="NZ_JRMP02000026.1"/>
</dbReference>
<evidence type="ECO:0000256" key="1">
    <source>
        <dbReference type="ARBA" id="ARBA00004370"/>
    </source>
</evidence>
<accession>A0A099B8W3</accession>
<reference evidence="8" key="3">
    <citation type="submission" date="2018-04" db="EMBL/GenBank/DDBJ databases">
        <authorList>
            <person name="Sheh A."/>
            <person name="Shen Z."/>
            <person name="Mannion A.J."/>
            <person name="Fox J.G."/>
        </authorList>
    </citation>
    <scope>NUCLEOTIDE SEQUENCE</scope>
    <source>
        <strain evidence="8">MIT 97-6194</strain>
    </source>
</reference>
<reference evidence="8 9" key="2">
    <citation type="journal article" date="2016" name="Infect. Immun.">
        <title>Helicobacter saguini, a Novel Helicobacter Isolated from Cotton-Top Tamarins with Ulcerative Colitis, Has Proinflammatory Properties and Induces Typhlocolitis and Dysplasia in Gnotobiotic IL-10-/- Mice.</title>
        <authorList>
            <person name="Shen Z."/>
            <person name="Mannion A."/>
            <person name="Whary M.T."/>
            <person name="Muthupalani S."/>
            <person name="Sheh A."/>
            <person name="Feng Y."/>
            <person name="Gong G."/>
            <person name="Vandamme P."/>
            <person name="Holcombe H.R."/>
            <person name="Paster B.J."/>
            <person name="Fox J.G."/>
        </authorList>
    </citation>
    <scope>NUCLEOTIDE SEQUENCE [LARGE SCALE GENOMIC DNA]</scope>
    <source>
        <strain evidence="8 9">MIT 97-6194</strain>
    </source>
</reference>
<organism evidence="8 9">
    <name type="scientific">Helicobacter saguini</name>
    <dbReference type="NCBI Taxonomy" id="1548018"/>
    <lineage>
        <taxon>Bacteria</taxon>
        <taxon>Pseudomonadati</taxon>
        <taxon>Campylobacterota</taxon>
        <taxon>Epsilonproteobacteria</taxon>
        <taxon>Campylobacterales</taxon>
        <taxon>Helicobacteraceae</taxon>
        <taxon>Helicobacter</taxon>
    </lineage>
</organism>
<dbReference type="OrthoDB" id="1100581at2"/>
<evidence type="ECO:0000256" key="2">
    <source>
        <dbReference type="ARBA" id="ARBA00022741"/>
    </source>
</evidence>
<dbReference type="Proteomes" id="UP000477070">
    <property type="component" value="Unassembled WGS sequence"/>
</dbReference>
<dbReference type="EMBL" id="JRMP02000026">
    <property type="protein sequence ID" value="TLD91869.1"/>
    <property type="molecule type" value="Genomic_DNA"/>
</dbReference>
<name>A0A099B8W3_9HELI</name>